<name>A0ABV1D3C7_9FIRM</name>
<comment type="caution">
    <text evidence="1">The sequence shown here is derived from an EMBL/GenBank/DDBJ whole genome shotgun (WGS) entry which is preliminary data.</text>
</comment>
<reference evidence="1 2" key="1">
    <citation type="submission" date="2024-03" db="EMBL/GenBank/DDBJ databases">
        <title>Human intestinal bacterial collection.</title>
        <authorList>
            <person name="Pauvert C."/>
            <person name="Hitch T.C.A."/>
            <person name="Clavel T."/>
        </authorList>
    </citation>
    <scope>NUCLEOTIDE SEQUENCE [LARGE SCALE GENOMIC DNA]</scope>
    <source>
        <strain evidence="1 2">CLA-SR-H021</strain>
    </source>
</reference>
<protein>
    <submittedName>
        <fullName evidence="1">Phosphoglycerate mutase</fullName>
    </submittedName>
</protein>
<accession>A0ABV1D3C7</accession>
<gene>
    <name evidence="1" type="ORF">WMQ36_07855</name>
</gene>
<evidence type="ECO:0000313" key="2">
    <source>
        <dbReference type="Proteomes" id="UP001454086"/>
    </source>
</evidence>
<sequence>MDFVIVRDGLREIYVEKGCIKEIILNPRVYGVPGAPQDILGILFHEDMPVVIRRIGDGEPVCAVIMNGQQESRWGIAGEPAGEESIHSEGLVHVMPGIWEKCSDKTEQQGI</sequence>
<proteinExistence type="predicted"/>
<dbReference type="Proteomes" id="UP001454086">
    <property type="component" value="Unassembled WGS sequence"/>
</dbReference>
<dbReference type="RefSeq" id="WP_008718837.1">
    <property type="nucleotide sequence ID" value="NZ_JAJFDX010000002.1"/>
</dbReference>
<organism evidence="1 2">
    <name type="scientific">Enterocloster hominis</name>
    <name type="common">ex Hitch et al. 2024</name>
    <dbReference type="NCBI Taxonomy" id="1917870"/>
    <lineage>
        <taxon>Bacteria</taxon>
        <taxon>Bacillati</taxon>
        <taxon>Bacillota</taxon>
        <taxon>Clostridia</taxon>
        <taxon>Lachnospirales</taxon>
        <taxon>Lachnospiraceae</taxon>
        <taxon>Enterocloster</taxon>
    </lineage>
</organism>
<evidence type="ECO:0000313" key="1">
    <source>
        <dbReference type="EMBL" id="MEQ2424884.1"/>
    </source>
</evidence>
<keyword evidence="2" id="KW-1185">Reference proteome</keyword>
<dbReference type="EMBL" id="JBBMFM010000020">
    <property type="protein sequence ID" value="MEQ2424884.1"/>
    <property type="molecule type" value="Genomic_DNA"/>
</dbReference>